<keyword evidence="1" id="KW-0677">Repeat</keyword>
<dbReference type="Gene3D" id="1.25.40.20">
    <property type="entry name" value="Ankyrin repeat-containing domain"/>
    <property type="match status" value="1"/>
</dbReference>
<dbReference type="PANTHER" id="PTHR24174:SF1">
    <property type="entry name" value="IP14385P"/>
    <property type="match status" value="1"/>
</dbReference>
<dbReference type="InterPro" id="IPR036770">
    <property type="entry name" value="Ankyrin_rpt-contain_sf"/>
</dbReference>
<gene>
    <name evidence="4" type="ORF">RUM44_007993</name>
</gene>
<name>A0ABR1BB25_POLSC</name>
<dbReference type="InterPro" id="IPR033635">
    <property type="entry name" value="ANKS1/Caskin"/>
</dbReference>
<comment type="caution">
    <text evidence="4">The sequence shown here is derived from an EMBL/GenBank/DDBJ whole genome shotgun (WGS) entry which is preliminary data.</text>
</comment>
<evidence type="ECO:0000313" key="4">
    <source>
        <dbReference type="EMBL" id="KAK6637571.1"/>
    </source>
</evidence>
<evidence type="ECO:0000256" key="3">
    <source>
        <dbReference type="PROSITE-ProRule" id="PRU00023"/>
    </source>
</evidence>
<dbReference type="PROSITE" id="PS50088">
    <property type="entry name" value="ANK_REPEAT"/>
    <property type="match status" value="1"/>
</dbReference>
<keyword evidence="5" id="KW-1185">Reference proteome</keyword>
<dbReference type="InterPro" id="IPR002110">
    <property type="entry name" value="Ankyrin_rpt"/>
</dbReference>
<accession>A0ABR1BB25</accession>
<sequence>MSTCMIGEGDRTVAMAMSPTTAVMHIITQQRFPFTKNHETALHCAAQYGHTEIVTLLLEHSCDPTIRNSREETALDLAAQYGRLETVELLVRTHPELIQPYSRSYKSGNVFPHTPLHLASRNGHK</sequence>
<dbReference type="PROSITE" id="PS50297">
    <property type="entry name" value="ANK_REP_REGION"/>
    <property type="match status" value="1"/>
</dbReference>
<dbReference type="Proteomes" id="UP001359485">
    <property type="component" value="Unassembled WGS sequence"/>
</dbReference>
<dbReference type="EMBL" id="JAWJWF010000002">
    <property type="protein sequence ID" value="KAK6637571.1"/>
    <property type="molecule type" value="Genomic_DNA"/>
</dbReference>
<evidence type="ECO:0000313" key="5">
    <source>
        <dbReference type="Proteomes" id="UP001359485"/>
    </source>
</evidence>
<dbReference type="SUPFAM" id="SSF48403">
    <property type="entry name" value="Ankyrin repeat"/>
    <property type="match status" value="1"/>
</dbReference>
<keyword evidence="2 3" id="KW-0040">ANK repeat</keyword>
<dbReference type="SMART" id="SM00248">
    <property type="entry name" value="ANK"/>
    <property type="match status" value="2"/>
</dbReference>
<feature type="repeat" description="ANK" evidence="3">
    <location>
        <begin position="37"/>
        <end position="69"/>
    </location>
</feature>
<reference evidence="4 5" key="1">
    <citation type="submission" date="2023-09" db="EMBL/GenBank/DDBJ databases">
        <title>Genomes of two closely related lineages of the louse Polyplax serrata with different host specificities.</title>
        <authorList>
            <person name="Martinu J."/>
            <person name="Tarabai H."/>
            <person name="Stefka J."/>
            <person name="Hypsa V."/>
        </authorList>
    </citation>
    <scope>NUCLEOTIDE SEQUENCE [LARGE SCALE GENOMIC DNA]</scope>
    <source>
        <strain evidence="4">98ZLc_SE</strain>
    </source>
</reference>
<dbReference type="Pfam" id="PF12796">
    <property type="entry name" value="Ank_2"/>
    <property type="match status" value="1"/>
</dbReference>
<organism evidence="4 5">
    <name type="scientific">Polyplax serrata</name>
    <name type="common">Common mouse louse</name>
    <dbReference type="NCBI Taxonomy" id="468196"/>
    <lineage>
        <taxon>Eukaryota</taxon>
        <taxon>Metazoa</taxon>
        <taxon>Ecdysozoa</taxon>
        <taxon>Arthropoda</taxon>
        <taxon>Hexapoda</taxon>
        <taxon>Insecta</taxon>
        <taxon>Pterygota</taxon>
        <taxon>Neoptera</taxon>
        <taxon>Paraneoptera</taxon>
        <taxon>Psocodea</taxon>
        <taxon>Troctomorpha</taxon>
        <taxon>Phthiraptera</taxon>
        <taxon>Anoplura</taxon>
        <taxon>Polyplacidae</taxon>
        <taxon>Polyplax</taxon>
    </lineage>
</organism>
<proteinExistence type="predicted"/>
<evidence type="ECO:0000256" key="2">
    <source>
        <dbReference type="ARBA" id="ARBA00023043"/>
    </source>
</evidence>
<evidence type="ECO:0000256" key="1">
    <source>
        <dbReference type="ARBA" id="ARBA00022737"/>
    </source>
</evidence>
<protein>
    <submittedName>
        <fullName evidence="4">Uncharacterized protein</fullName>
    </submittedName>
</protein>
<dbReference type="PANTHER" id="PTHR24174">
    <property type="entry name" value="ANKYRIN REPEAT AND STERILE ALPHA MOTIF DOMAIN-CONTAINING PROTEIN 1"/>
    <property type="match status" value="1"/>
</dbReference>